<organism evidence="11 12">
    <name type="scientific">Denitromonas halophila</name>
    <dbReference type="NCBI Taxonomy" id="1629404"/>
    <lineage>
        <taxon>Bacteria</taxon>
        <taxon>Pseudomonadati</taxon>
        <taxon>Pseudomonadota</taxon>
        <taxon>Betaproteobacteria</taxon>
        <taxon>Rhodocyclales</taxon>
        <taxon>Zoogloeaceae</taxon>
        <taxon>Denitromonas</taxon>
    </lineage>
</organism>
<dbReference type="AlphaFoldDB" id="A0A557QWH2"/>
<evidence type="ECO:0000313" key="12">
    <source>
        <dbReference type="Proteomes" id="UP000319502"/>
    </source>
</evidence>
<dbReference type="Proteomes" id="UP000319502">
    <property type="component" value="Unassembled WGS sequence"/>
</dbReference>
<keyword evidence="7 10" id="KW-0283">Flagellar rotation</keyword>
<evidence type="ECO:0000256" key="5">
    <source>
        <dbReference type="ARBA" id="ARBA00022500"/>
    </source>
</evidence>
<evidence type="ECO:0000256" key="8">
    <source>
        <dbReference type="ARBA" id="ARBA00022989"/>
    </source>
</evidence>
<dbReference type="InterPro" id="IPR005503">
    <property type="entry name" value="FliL"/>
</dbReference>
<keyword evidence="11" id="KW-0966">Cell projection</keyword>
<dbReference type="GO" id="GO:0006935">
    <property type="term" value="P:chemotaxis"/>
    <property type="evidence" value="ECO:0007669"/>
    <property type="project" value="UniProtKB-KW"/>
</dbReference>
<feature type="transmembrane region" description="Helical" evidence="10">
    <location>
        <begin position="22"/>
        <end position="45"/>
    </location>
</feature>
<keyword evidence="11" id="KW-0969">Cilium</keyword>
<evidence type="ECO:0000313" key="11">
    <source>
        <dbReference type="EMBL" id="TVO57264.1"/>
    </source>
</evidence>
<comment type="subcellular location">
    <subcellularLocation>
        <location evidence="10">Cell inner membrane</location>
    </subcellularLocation>
    <subcellularLocation>
        <location evidence="2">Cell membrane</location>
        <topology evidence="2">Single-pass membrane protein</topology>
    </subcellularLocation>
</comment>
<evidence type="ECO:0000256" key="1">
    <source>
        <dbReference type="ARBA" id="ARBA00002254"/>
    </source>
</evidence>
<evidence type="ECO:0000256" key="6">
    <source>
        <dbReference type="ARBA" id="ARBA00022692"/>
    </source>
</evidence>
<keyword evidence="12" id="KW-1185">Reference proteome</keyword>
<dbReference type="PANTHER" id="PTHR35091:SF2">
    <property type="entry name" value="FLAGELLAR PROTEIN FLIL"/>
    <property type="match status" value="1"/>
</dbReference>
<proteinExistence type="inferred from homology"/>
<keyword evidence="11" id="KW-0282">Flagellum</keyword>
<keyword evidence="5 10" id="KW-0145">Chemotaxis</keyword>
<keyword evidence="9 10" id="KW-0472">Membrane</keyword>
<evidence type="ECO:0000256" key="9">
    <source>
        <dbReference type="ARBA" id="ARBA00023136"/>
    </source>
</evidence>
<dbReference type="EMBL" id="VMNK01000007">
    <property type="protein sequence ID" value="TVO57264.1"/>
    <property type="molecule type" value="Genomic_DNA"/>
</dbReference>
<protein>
    <recommendedName>
        <fullName evidence="10">Flagellar protein FliL</fullName>
    </recommendedName>
</protein>
<name>A0A557QWH2_9RHOO</name>
<dbReference type="GO" id="GO:0009425">
    <property type="term" value="C:bacterial-type flagellum basal body"/>
    <property type="evidence" value="ECO:0007669"/>
    <property type="project" value="InterPro"/>
</dbReference>
<keyword evidence="6 10" id="KW-0812">Transmembrane</keyword>
<reference evidence="11 12" key="1">
    <citation type="submission" date="2019-07" db="EMBL/GenBank/DDBJ databases">
        <title>The pathways for chlorine oxyanion respiration interact through the shared metabolite chlorate.</title>
        <authorList>
            <person name="Barnum T.P."/>
            <person name="Cheng Y."/>
            <person name="Hill K.A."/>
            <person name="Lucas L.N."/>
            <person name="Carlson H.K."/>
            <person name="Coates J.D."/>
        </authorList>
    </citation>
    <scope>NUCLEOTIDE SEQUENCE [LARGE SCALE GENOMIC DNA]</scope>
    <source>
        <strain evidence="11 12">SFB-3</strain>
    </source>
</reference>
<comment type="caution">
    <text evidence="11">The sequence shown here is derived from an EMBL/GenBank/DDBJ whole genome shotgun (WGS) entry which is preliminary data.</text>
</comment>
<dbReference type="OrthoDB" id="5297029at2"/>
<evidence type="ECO:0000256" key="7">
    <source>
        <dbReference type="ARBA" id="ARBA00022779"/>
    </source>
</evidence>
<evidence type="ECO:0000256" key="3">
    <source>
        <dbReference type="ARBA" id="ARBA00008281"/>
    </source>
</evidence>
<dbReference type="RefSeq" id="WP_144309502.1">
    <property type="nucleotide sequence ID" value="NZ_VMNK01000007.1"/>
</dbReference>
<keyword evidence="4" id="KW-1003">Cell membrane</keyword>
<comment type="function">
    <text evidence="1 10">Controls the rotational direction of flagella during chemotaxis.</text>
</comment>
<dbReference type="GO" id="GO:0071978">
    <property type="term" value="P:bacterial-type flagellum-dependent swarming motility"/>
    <property type="evidence" value="ECO:0007669"/>
    <property type="project" value="TreeGrafter"/>
</dbReference>
<keyword evidence="8 10" id="KW-1133">Transmembrane helix</keyword>
<accession>A0A557QWH2</accession>
<dbReference type="PANTHER" id="PTHR35091">
    <property type="entry name" value="FLAGELLAR PROTEIN FLIL"/>
    <property type="match status" value="1"/>
</dbReference>
<evidence type="ECO:0000256" key="10">
    <source>
        <dbReference type="RuleBase" id="RU364125"/>
    </source>
</evidence>
<evidence type="ECO:0000256" key="4">
    <source>
        <dbReference type="ARBA" id="ARBA00022475"/>
    </source>
</evidence>
<sequence>MSKAPATPPAEGEEPPKKSKKLLIIILVVVLLLVIAGGAAAFLLLGKKKADSGDEAHEPDAPKITVDTSKPPTFVNLDPFTVNLAPAEGSHYLQVVLVLKVVDQTIADQLKVYMPEIRHEVNLLLSSKLPSEIATVEGRETLADEIMVRTNYVLGFDKPRDDDRRRDKGPWGPVMSVLFNSLIVQ</sequence>
<keyword evidence="10" id="KW-0997">Cell inner membrane</keyword>
<dbReference type="GO" id="GO:0005886">
    <property type="term" value="C:plasma membrane"/>
    <property type="evidence" value="ECO:0007669"/>
    <property type="project" value="UniProtKB-SubCell"/>
</dbReference>
<dbReference type="Pfam" id="PF03748">
    <property type="entry name" value="FliL"/>
    <property type="match status" value="1"/>
</dbReference>
<evidence type="ECO:0000256" key="2">
    <source>
        <dbReference type="ARBA" id="ARBA00004162"/>
    </source>
</evidence>
<comment type="similarity">
    <text evidence="3 10">Belongs to the FliL family.</text>
</comment>
<gene>
    <name evidence="11" type="ORF">FHP91_10245</name>
</gene>